<keyword evidence="4" id="KW-1185">Reference proteome</keyword>
<dbReference type="Proteomes" id="UP001157353">
    <property type="component" value="Unassembled WGS sequence"/>
</dbReference>
<evidence type="ECO:0000313" key="4">
    <source>
        <dbReference type="Proteomes" id="UP001157353"/>
    </source>
</evidence>
<evidence type="ECO:0000313" key="3">
    <source>
        <dbReference type="EMBL" id="GLS92579.1"/>
    </source>
</evidence>
<dbReference type="InterPro" id="IPR018392">
    <property type="entry name" value="LysM"/>
</dbReference>
<feature type="chain" id="PRO_5045951575" description="LysM domain-containing protein" evidence="1">
    <location>
        <begin position="28"/>
        <end position="920"/>
    </location>
</feature>
<feature type="domain" description="LysM" evidence="2">
    <location>
        <begin position="764"/>
        <end position="807"/>
    </location>
</feature>
<keyword evidence="1" id="KW-0732">Signal</keyword>
<dbReference type="CDD" id="cd00118">
    <property type="entry name" value="LysM"/>
    <property type="match status" value="9"/>
</dbReference>
<dbReference type="Gene3D" id="3.10.350.10">
    <property type="entry name" value="LysM domain"/>
    <property type="match status" value="9"/>
</dbReference>
<dbReference type="SMART" id="SM00646">
    <property type="entry name" value="Ami_3"/>
    <property type="match status" value="1"/>
</dbReference>
<comment type="caution">
    <text evidence="3">The sequence shown here is derived from an EMBL/GenBank/DDBJ whole genome shotgun (WGS) entry which is preliminary data.</text>
</comment>
<dbReference type="InterPro" id="IPR036779">
    <property type="entry name" value="LysM_dom_sf"/>
</dbReference>
<dbReference type="PANTHER" id="PTHR33734:SF22">
    <property type="entry name" value="MEMBRANE-BOUND LYTIC MUREIN TRANSGLYCOSYLASE D"/>
    <property type="match status" value="1"/>
</dbReference>
<dbReference type="Pfam" id="PF01476">
    <property type="entry name" value="LysM"/>
    <property type="match status" value="9"/>
</dbReference>
<proteinExistence type="predicted"/>
<gene>
    <name evidence="3" type="ORF">GCM10007916_36510</name>
</gene>
<feature type="domain" description="LysM" evidence="2">
    <location>
        <begin position="400"/>
        <end position="443"/>
    </location>
</feature>
<feature type="domain" description="LysM" evidence="2">
    <location>
        <begin position="586"/>
        <end position="629"/>
    </location>
</feature>
<evidence type="ECO:0000256" key="1">
    <source>
        <dbReference type="SAM" id="SignalP"/>
    </source>
</evidence>
<protein>
    <recommendedName>
        <fullName evidence="2">LysM domain-containing protein</fullName>
    </recommendedName>
</protein>
<dbReference type="Pfam" id="PF01520">
    <property type="entry name" value="Amidase_3"/>
    <property type="match status" value="1"/>
</dbReference>
<feature type="domain" description="LysM" evidence="2">
    <location>
        <begin position="646"/>
        <end position="689"/>
    </location>
</feature>
<organism evidence="3 4">
    <name type="scientific">Psychromonas marina</name>
    <dbReference type="NCBI Taxonomy" id="88364"/>
    <lineage>
        <taxon>Bacteria</taxon>
        <taxon>Pseudomonadati</taxon>
        <taxon>Pseudomonadota</taxon>
        <taxon>Gammaproteobacteria</taxon>
        <taxon>Alteromonadales</taxon>
        <taxon>Psychromonadaceae</taxon>
        <taxon>Psychromonas</taxon>
    </lineage>
</organism>
<feature type="domain" description="LysM" evidence="2">
    <location>
        <begin position="467"/>
        <end position="510"/>
    </location>
</feature>
<dbReference type="EMBL" id="BSPQ01000026">
    <property type="protein sequence ID" value="GLS92579.1"/>
    <property type="molecule type" value="Genomic_DNA"/>
</dbReference>
<dbReference type="Pfam" id="PF11741">
    <property type="entry name" value="AMIN"/>
    <property type="match status" value="1"/>
</dbReference>
<dbReference type="PANTHER" id="PTHR33734">
    <property type="entry name" value="LYSM DOMAIN-CONTAINING GPI-ANCHORED PROTEIN 2"/>
    <property type="match status" value="1"/>
</dbReference>
<dbReference type="Gene3D" id="2.60.40.3500">
    <property type="match status" value="1"/>
</dbReference>
<dbReference type="Gene3D" id="3.40.630.40">
    <property type="entry name" value="Zn-dependent exopeptidases"/>
    <property type="match status" value="1"/>
</dbReference>
<feature type="domain" description="LysM" evidence="2">
    <location>
        <begin position="874"/>
        <end position="917"/>
    </location>
</feature>
<dbReference type="CDD" id="cd02696">
    <property type="entry name" value="MurNAc-LAA"/>
    <property type="match status" value="1"/>
</dbReference>
<name>A0ABQ6E587_9GAMM</name>
<accession>A0ABQ6E587</accession>
<sequence length="920" mass="100033">MKLSASLFINRLLVVSFFLLAFSSVHANQLKGVRAWPSPDNTRVVLDLSTKPSYEIHYLKRPDRLVIDIASAQSVVNLKSIKHGGPLVKNIRESASNNKGTYRLVVDLKQPSKAKIFTLPPAKPYGHRLVIDLPHQAPKVNTAPSKPNNVVQKQPLGRDVIIAIDAGHGGDDPGALGKFSQEKKINLEIARRLQKRINRQPGMNAFLIRTGDYYINLNKRSELAVKGKADFLVSLHADGFTSSQPSGASVWILSDRRANSEMGRRMERHEVHSELLGGKGEASESASSVPFLNKVFFDMSKSNSMQVGADVGNLVVKELDQITKLHKKKPVGASLAVLKSPYIPSILVEAGFITNHREERLLNQAEHQNKIANAVFSGIYKHFNTSPPHDSLFAQKKREIQHTVRSGESLSSLGQRYSVASSELKSYNRLKSSSLRIGQVLKIPPNYELVVKTEPTPVRKLAVVQPSIHTVKSGESLSVIASRYGSSTSELKQYNNLRSTSLAVGQKLNIPSKNVVQVQPTVHTVRSGESLSVIASRYGKSTNELKSYNNLRSTSLAVGQKLKIPNAAIQVASTKAAVKQVSSKPVVHTVSRGESLSVIANRYGKSSNELKSYNNLRSTSLAIGQKLKIPNGATQTAMVKVPAKPIVHTVRSGESLSVIATRYGKSSNELKNHNNLRSTSLAIGQKLKIPNGAVQTVVVKAPVKPVVHTVRSGESLSVIAKRYGKTTNDLKNYNKLRSTSLSVGQKLKIPNGAVQVVKAPAKPVVHTVRSGDSLSVIAKRYSKSTNELKSYNNLRSTTLSIGQKIKIPDANYTVKAATSNKATVHTVRSGESLSVIAARYNTNSSVLKQYNGLRSTALSVGQKIKIPAGANRLTTHKVRSGESLSVIAQRYGTTASVIKSINKLRSNSLSIGQLLTIPTT</sequence>
<feature type="domain" description="LysM" evidence="2">
    <location>
        <begin position="823"/>
        <end position="866"/>
    </location>
</feature>
<dbReference type="InterPro" id="IPR021731">
    <property type="entry name" value="AMIN_dom"/>
</dbReference>
<dbReference type="SUPFAM" id="SSF54106">
    <property type="entry name" value="LysM domain"/>
    <property type="match status" value="9"/>
</dbReference>
<feature type="domain" description="LysM" evidence="2">
    <location>
        <begin position="521"/>
        <end position="564"/>
    </location>
</feature>
<feature type="signal peptide" evidence="1">
    <location>
        <begin position="1"/>
        <end position="27"/>
    </location>
</feature>
<dbReference type="SMART" id="SM00257">
    <property type="entry name" value="LysM"/>
    <property type="match status" value="9"/>
</dbReference>
<dbReference type="PROSITE" id="PS51782">
    <property type="entry name" value="LYSM"/>
    <property type="match status" value="9"/>
</dbReference>
<dbReference type="SUPFAM" id="SSF53187">
    <property type="entry name" value="Zn-dependent exopeptidases"/>
    <property type="match status" value="1"/>
</dbReference>
<feature type="domain" description="LysM" evidence="2">
    <location>
        <begin position="706"/>
        <end position="749"/>
    </location>
</feature>
<evidence type="ECO:0000259" key="2">
    <source>
        <dbReference type="PROSITE" id="PS51782"/>
    </source>
</evidence>
<dbReference type="InterPro" id="IPR002508">
    <property type="entry name" value="MurNAc-LAA_cat"/>
</dbReference>
<reference evidence="4" key="1">
    <citation type="journal article" date="2019" name="Int. J. Syst. Evol. Microbiol.">
        <title>The Global Catalogue of Microorganisms (GCM) 10K type strain sequencing project: providing services to taxonomists for standard genome sequencing and annotation.</title>
        <authorList>
            <consortium name="The Broad Institute Genomics Platform"/>
            <consortium name="The Broad Institute Genome Sequencing Center for Infectious Disease"/>
            <person name="Wu L."/>
            <person name="Ma J."/>
        </authorList>
    </citation>
    <scope>NUCLEOTIDE SEQUENCE [LARGE SCALE GENOMIC DNA]</scope>
    <source>
        <strain evidence="4">NBRC 103166</strain>
    </source>
</reference>